<dbReference type="PROSITE" id="PS51318">
    <property type="entry name" value="TAT"/>
    <property type="match status" value="1"/>
</dbReference>
<dbReference type="CDD" id="cd19095">
    <property type="entry name" value="AKR_PA4992-like"/>
    <property type="match status" value="1"/>
</dbReference>
<gene>
    <name evidence="3" type="ORF">EKPJFOCH_2491</name>
</gene>
<name>A0ABQ4TKY1_9HYPH</name>
<evidence type="ECO:0000256" key="1">
    <source>
        <dbReference type="SAM" id="SignalP"/>
    </source>
</evidence>
<sequence>MPLSRRSLIAGAAGAGLLPLVRSPAHAAQTETDLLMRKIPSSGEGLPAIGIGTSRRYEVEPTPDKIAPLREAVERFVALGGRVIDTAPSYGTAEDVLGQILPQGGLREKVFLASKVSERGREAGLAQIERSFQRMKTSTIDLIAVHNLVDTDTNLATLRDLKQKGRIRYVGVTVWLDSQFPDLEAVMKREALDFVQVNYAIDSRRAAERILPLAKDRGMAVMVNVPFGRDRLFGAVKGKPIPDWAAAFGCANWAQFFLKYVLANEAVTCPIPGMAKAAYVEENVGAAKGGLPDAGERKKMEAFIDAV</sequence>
<evidence type="ECO:0000259" key="2">
    <source>
        <dbReference type="Pfam" id="PF00248"/>
    </source>
</evidence>
<accession>A0ABQ4TKY1</accession>
<dbReference type="InterPro" id="IPR006311">
    <property type="entry name" value="TAT_signal"/>
</dbReference>
<comment type="caution">
    <text evidence="3">The sequence shown here is derived from an EMBL/GenBank/DDBJ whole genome shotgun (WGS) entry which is preliminary data.</text>
</comment>
<keyword evidence="1" id="KW-0732">Signal</keyword>
<dbReference type="Gene3D" id="3.20.20.100">
    <property type="entry name" value="NADP-dependent oxidoreductase domain"/>
    <property type="match status" value="1"/>
</dbReference>
<dbReference type="PANTHER" id="PTHR43312">
    <property type="entry name" value="D-THREO-ALDOSE 1-DEHYDROGENASE"/>
    <property type="match status" value="1"/>
</dbReference>
<dbReference type="InterPro" id="IPR023210">
    <property type="entry name" value="NADP_OxRdtase_dom"/>
</dbReference>
<dbReference type="Proteomes" id="UP001055101">
    <property type="component" value="Unassembled WGS sequence"/>
</dbReference>
<feature type="chain" id="PRO_5045119293" description="NADP-dependent oxidoreductase domain-containing protein" evidence="1">
    <location>
        <begin position="28"/>
        <end position="307"/>
    </location>
</feature>
<dbReference type="Pfam" id="PF00248">
    <property type="entry name" value="Aldo_ket_red"/>
    <property type="match status" value="1"/>
</dbReference>
<proteinExistence type="predicted"/>
<dbReference type="InterPro" id="IPR036812">
    <property type="entry name" value="NAD(P)_OxRdtase_dom_sf"/>
</dbReference>
<reference evidence="3" key="1">
    <citation type="journal article" date="2021" name="Front. Microbiol.">
        <title>Comprehensive Comparative Genomics and Phenotyping of Methylobacterium Species.</title>
        <authorList>
            <person name="Alessa O."/>
            <person name="Ogura Y."/>
            <person name="Fujitani Y."/>
            <person name="Takami H."/>
            <person name="Hayashi T."/>
            <person name="Sahin N."/>
            <person name="Tani A."/>
        </authorList>
    </citation>
    <scope>NUCLEOTIDE SEQUENCE</scope>
    <source>
        <strain evidence="3">DSM 23674</strain>
    </source>
</reference>
<evidence type="ECO:0000313" key="4">
    <source>
        <dbReference type="Proteomes" id="UP001055101"/>
    </source>
</evidence>
<dbReference type="PANTHER" id="PTHR43312:SF1">
    <property type="entry name" value="NADP-DEPENDENT OXIDOREDUCTASE DOMAIN-CONTAINING PROTEIN"/>
    <property type="match status" value="1"/>
</dbReference>
<protein>
    <recommendedName>
        <fullName evidence="2">NADP-dependent oxidoreductase domain-containing protein</fullName>
    </recommendedName>
</protein>
<keyword evidence="4" id="KW-1185">Reference proteome</keyword>
<evidence type="ECO:0000313" key="3">
    <source>
        <dbReference type="EMBL" id="GJE55994.1"/>
    </source>
</evidence>
<reference evidence="3" key="2">
    <citation type="submission" date="2021-08" db="EMBL/GenBank/DDBJ databases">
        <authorList>
            <person name="Tani A."/>
            <person name="Ola A."/>
            <person name="Ogura Y."/>
            <person name="Katsura K."/>
            <person name="Hayashi T."/>
        </authorList>
    </citation>
    <scope>NUCLEOTIDE SEQUENCE</scope>
    <source>
        <strain evidence="3">DSM 23674</strain>
    </source>
</reference>
<organism evidence="3 4">
    <name type="scientific">Methylobacterium thuringiense</name>
    <dbReference type="NCBI Taxonomy" id="1003091"/>
    <lineage>
        <taxon>Bacteria</taxon>
        <taxon>Pseudomonadati</taxon>
        <taxon>Pseudomonadota</taxon>
        <taxon>Alphaproteobacteria</taxon>
        <taxon>Hyphomicrobiales</taxon>
        <taxon>Methylobacteriaceae</taxon>
        <taxon>Methylobacterium</taxon>
    </lineage>
</organism>
<dbReference type="RefSeq" id="WP_238232086.1">
    <property type="nucleotide sequence ID" value="NZ_BPRA01000010.1"/>
</dbReference>
<dbReference type="SUPFAM" id="SSF51430">
    <property type="entry name" value="NAD(P)-linked oxidoreductase"/>
    <property type="match status" value="1"/>
</dbReference>
<dbReference type="InterPro" id="IPR053135">
    <property type="entry name" value="AKR2_Oxidoreductase"/>
</dbReference>
<feature type="domain" description="NADP-dependent oxidoreductase" evidence="2">
    <location>
        <begin position="67"/>
        <end position="291"/>
    </location>
</feature>
<feature type="signal peptide" evidence="1">
    <location>
        <begin position="1"/>
        <end position="27"/>
    </location>
</feature>
<dbReference type="EMBL" id="BPRA01000010">
    <property type="protein sequence ID" value="GJE55994.1"/>
    <property type="molecule type" value="Genomic_DNA"/>
</dbReference>